<evidence type="ECO:0000256" key="1">
    <source>
        <dbReference type="SAM" id="MobiDB-lite"/>
    </source>
</evidence>
<gene>
    <name evidence="2" type="ORF">OJF2_15010</name>
</gene>
<dbReference type="OrthoDB" id="270772at2"/>
<name>A0A5B9VYE2_9BACT</name>
<proteinExistence type="predicted"/>
<accession>A0A5B9VYE2</accession>
<evidence type="ECO:0000313" key="3">
    <source>
        <dbReference type="Proteomes" id="UP000324233"/>
    </source>
</evidence>
<dbReference type="KEGG" id="agv:OJF2_15010"/>
<evidence type="ECO:0000313" key="2">
    <source>
        <dbReference type="EMBL" id="QEH33007.1"/>
    </source>
</evidence>
<keyword evidence="3" id="KW-1185">Reference proteome</keyword>
<feature type="region of interest" description="Disordered" evidence="1">
    <location>
        <begin position="162"/>
        <end position="188"/>
    </location>
</feature>
<protein>
    <submittedName>
        <fullName evidence="2">Uncharacterized protein</fullName>
    </submittedName>
</protein>
<feature type="compositionally biased region" description="Low complexity" evidence="1">
    <location>
        <begin position="174"/>
        <end position="188"/>
    </location>
</feature>
<dbReference type="RefSeq" id="WP_148592592.1">
    <property type="nucleotide sequence ID" value="NZ_CP042997.1"/>
</dbReference>
<feature type="region of interest" description="Disordered" evidence="1">
    <location>
        <begin position="228"/>
        <end position="247"/>
    </location>
</feature>
<dbReference type="AlphaFoldDB" id="A0A5B9VYE2"/>
<sequence length="247" mass="27006">MTRLVQDERQVDQLRETLSCFSHRCRNILNGMKMSLYFVRRSASGSLPPWWEELEASYGGMERLFDHLQTIYRPMPLSAIEAKVGSLIRDLGATWGDRFAASGRVLELAPPATEATGSFDPMRLSMGLEAFLRWRSADMPPGWRARLEWRTEKGRFQACWQEAGGPEPPPGAPPEAADAGHAAPAPPDTLALPLLTRVVAAHRGTLSWSRSPGLRVEFGWPLAEPAAAAPAGVRVGRSPLTAGRGPA</sequence>
<dbReference type="EMBL" id="CP042997">
    <property type="protein sequence ID" value="QEH33007.1"/>
    <property type="molecule type" value="Genomic_DNA"/>
</dbReference>
<organism evidence="2 3">
    <name type="scientific">Aquisphaera giovannonii</name>
    <dbReference type="NCBI Taxonomy" id="406548"/>
    <lineage>
        <taxon>Bacteria</taxon>
        <taxon>Pseudomonadati</taxon>
        <taxon>Planctomycetota</taxon>
        <taxon>Planctomycetia</taxon>
        <taxon>Isosphaerales</taxon>
        <taxon>Isosphaeraceae</taxon>
        <taxon>Aquisphaera</taxon>
    </lineage>
</organism>
<reference evidence="2 3" key="1">
    <citation type="submission" date="2019-08" db="EMBL/GenBank/DDBJ databases">
        <title>Deep-cultivation of Planctomycetes and their phenomic and genomic characterization uncovers novel biology.</title>
        <authorList>
            <person name="Wiegand S."/>
            <person name="Jogler M."/>
            <person name="Boedeker C."/>
            <person name="Pinto D."/>
            <person name="Vollmers J."/>
            <person name="Rivas-Marin E."/>
            <person name="Kohn T."/>
            <person name="Peeters S.H."/>
            <person name="Heuer A."/>
            <person name="Rast P."/>
            <person name="Oberbeckmann S."/>
            <person name="Bunk B."/>
            <person name="Jeske O."/>
            <person name="Meyerdierks A."/>
            <person name="Storesund J.E."/>
            <person name="Kallscheuer N."/>
            <person name="Luecker S."/>
            <person name="Lage O.M."/>
            <person name="Pohl T."/>
            <person name="Merkel B.J."/>
            <person name="Hornburger P."/>
            <person name="Mueller R.-W."/>
            <person name="Bruemmer F."/>
            <person name="Labrenz M."/>
            <person name="Spormann A.M."/>
            <person name="Op den Camp H."/>
            <person name="Overmann J."/>
            <person name="Amann R."/>
            <person name="Jetten M.S.M."/>
            <person name="Mascher T."/>
            <person name="Medema M.H."/>
            <person name="Devos D.P."/>
            <person name="Kaster A.-K."/>
            <person name="Ovreas L."/>
            <person name="Rohde M."/>
            <person name="Galperin M.Y."/>
            <person name="Jogler C."/>
        </authorList>
    </citation>
    <scope>NUCLEOTIDE SEQUENCE [LARGE SCALE GENOMIC DNA]</scope>
    <source>
        <strain evidence="2 3">OJF2</strain>
    </source>
</reference>
<dbReference type="Proteomes" id="UP000324233">
    <property type="component" value="Chromosome"/>
</dbReference>